<dbReference type="GeneID" id="36378241"/>
<evidence type="ECO:0000313" key="2">
    <source>
        <dbReference type="EMBL" id="CEF65877.2"/>
    </source>
</evidence>
<dbReference type="GO" id="GO:0050650">
    <property type="term" value="P:chondroitin sulfate proteoglycan biosynthetic process"/>
    <property type="evidence" value="ECO:0007669"/>
    <property type="project" value="InterPro"/>
</dbReference>
<dbReference type="Pfam" id="PF03567">
    <property type="entry name" value="Sulfotransfer_2"/>
    <property type="match status" value="1"/>
</dbReference>
<name>A0A090L805_STRRB</name>
<reference evidence="4" key="2">
    <citation type="submission" date="2020-12" db="UniProtKB">
        <authorList>
            <consortium name="WormBaseParasite"/>
        </authorList>
    </citation>
    <scope>IDENTIFICATION</scope>
</reference>
<feature type="transmembrane region" description="Helical" evidence="1">
    <location>
        <begin position="6"/>
        <end position="23"/>
    </location>
</feature>
<dbReference type="AlphaFoldDB" id="A0A090L805"/>
<proteinExistence type="predicted"/>
<keyword evidence="1" id="KW-0812">Transmembrane</keyword>
<dbReference type="OrthoDB" id="408912at2759"/>
<dbReference type="RefSeq" id="XP_024505077.1">
    <property type="nucleotide sequence ID" value="XM_024651395.1"/>
</dbReference>
<accession>A0A090L805</accession>
<protein>
    <submittedName>
        <fullName evidence="2 4">Sulfotransferase family-containing protein</fullName>
    </submittedName>
</protein>
<dbReference type="EMBL" id="LN609529">
    <property type="protein sequence ID" value="CEF65877.2"/>
    <property type="molecule type" value="Genomic_DNA"/>
</dbReference>
<dbReference type="CTD" id="36378241"/>
<organism evidence="2">
    <name type="scientific">Strongyloides ratti</name>
    <name type="common">Parasitic roundworm</name>
    <dbReference type="NCBI Taxonomy" id="34506"/>
    <lineage>
        <taxon>Eukaryota</taxon>
        <taxon>Metazoa</taxon>
        <taxon>Ecdysozoa</taxon>
        <taxon>Nematoda</taxon>
        <taxon>Chromadorea</taxon>
        <taxon>Rhabditida</taxon>
        <taxon>Tylenchina</taxon>
        <taxon>Panagrolaimomorpha</taxon>
        <taxon>Strongyloidoidea</taxon>
        <taxon>Strongyloididae</taxon>
        <taxon>Strongyloides</taxon>
    </lineage>
</organism>
<evidence type="ECO:0000313" key="3">
    <source>
        <dbReference type="Proteomes" id="UP000035682"/>
    </source>
</evidence>
<dbReference type="InterPro" id="IPR005331">
    <property type="entry name" value="Sulfotransferase"/>
</dbReference>
<dbReference type="GO" id="GO:1902884">
    <property type="term" value="P:positive regulation of response to oxidative stress"/>
    <property type="evidence" value="ECO:0007669"/>
    <property type="project" value="InterPro"/>
</dbReference>
<keyword evidence="1" id="KW-0472">Membrane</keyword>
<dbReference type="WBParaSite" id="SRAE_2000055200.1">
    <property type="protein sequence ID" value="SRAE_2000055200.1"/>
    <property type="gene ID" value="WBGene00260747"/>
</dbReference>
<keyword evidence="2" id="KW-0808">Transferase</keyword>
<keyword evidence="3" id="KW-1185">Reference proteome</keyword>
<sequence>MEQKIIYLDLFILTFFILSFYGISRLETKTNLFIKTVQNEAIDLLYDPIVSPHNMAYSYVIKEYNKKIAYCVLPKNLSTKIKKFMEKLKNSKIIYNKNYKNDSDFVNNKTYESVSYNKKNEIIVNNEDWFWFTIQRNPVERFISSFVDKCINEGSQKKFGYETCYGCHNDIHCLLSIQLMRARLLIRNSSYIEESYGKRKYS</sequence>
<reference evidence="2 3" key="1">
    <citation type="submission" date="2014-09" db="EMBL/GenBank/DDBJ databases">
        <authorList>
            <person name="Martin A.A."/>
        </authorList>
    </citation>
    <scope>NUCLEOTIDE SEQUENCE</scope>
    <source>
        <strain evidence="3">ED321</strain>
        <strain evidence="2">ED321 Heterogonic</strain>
    </source>
</reference>
<dbReference type="GO" id="GO:0047756">
    <property type="term" value="F:chondroitin 4-sulfotransferase activity"/>
    <property type="evidence" value="ECO:0007669"/>
    <property type="project" value="InterPro"/>
</dbReference>
<keyword evidence="1" id="KW-1133">Transmembrane helix</keyword>
<dbReference type="WormBase" id="SRAE_2000055200">
    <property type="protein sequence ID" value="SRP05289"/>
    <property type="gene ID" value="WBGene00260747"/>
</dbReference>
<dbReference type="PANTHER" id="PTHR22900:SF5">
    <property type="entry name" value="PROTEIN CBG14245"/>
    <property type="match status" value="1"/>
</dbReference>
<gene>
    <name evidence="2 4 5" type="ORF">SRAE_2000055200</name>
</gene>
<evidence type="ECO:0000313" key="5">
    <source>
        <dbReference type="WormBase" id="SRAE_2000055200"/>
    </source>
</evidence>
<dbReference type="PANTHER" id="PTHR22900">
    <property type="entry name" value="PROTEIN CBG14245-RELATED"/>
    <property type="match status" value="1"/>
</dbReference>
<dbReference type="Proteomes" id="UP000035682">
    <property type="component" value="Unplaced"/>
</dbReference>
<dbReference type="GO" id="GO:0016020">
    <property type="term" value="C:membrane"/>
    <property type="evidence" value="ECO:0007669"/>
    <property type="project" value="InterPro"/>
</dbReference>
<evidence type="ECO:0000256" key="1">
    <source>
        <dbReference type="SAM" id="Phobius"/>
    </source>
</evidence>
<dbReference type="InterPro" id="IPR007669">
    <property type="entry name" value="Chst-1-like"/>
</dbReference>
<evidence type="ECO:0000313" key="4">
    <source>
        <dbReference type="WBParaSite" id="SRAE_2000055200.1"/>
    </source>
</evidence>